<keyword evidence="3" id="KW-1185">Reference proteome</keyword>
<accession>A0A0F7ZY07</accession>
<dbReference type="OrthoDB" id="3595585at2759"/>
<dbReference type="Proteomes" id="UP000054481">
    <property type="component" value="Unassembled WGS sequence"/>
</dbReference>
<feature type="compositionally biased region" description="Basic and acidic residues" evidence="1">
    <location>
        <begin position="180"/>
        <end position="189"/>
    </location>
</feature>
<dbReference type="AlphaFoldDB" id="A0A0F7ZY07"/>
<feature type="compositionally biased region" description="Basic and acidic residues" evidence="1">
    <location>
        <begin position="88"/>
        <end position="109"/>
    </location>
</feature>
<evidence type="ECO:0000313" key="2">
    <source>
        <dbReference type="EMBL" id="KJZ71642.1"/>
    </source>
</evidence>
<protein>
    <submittedName>
        <fullName evidence="2">Uncharacterized protein</fullName>
    </submittedName>
</protein>
<feature type="compositionally biased region" description="Basic and acidic residues" evidence="1">
    <location>
        <begin position="216"/>
        <end position="226"/>
    </location>
</feature>
<feature type="compositionally biased region" description="Acidic residues" evidence="1">
    <location>
        <begin position="465"/>
        <end position="481"/>
    </location>
</feature>
<feature type="compositionally biased region" description="Acidic residues" evidence="1">
    <location>
        <begin position="280"/>
        <end position="289"/>
    </location>
</feature>
<feature type="compositionally biased region" description="Basic and acidic residues" evidence="1">
    <location>
        <begin position="160"/>
        <end position="171"/>
    </location>
</feature>
<feature type="compositionally biased region" description="Basic residues" evidence="1">
    <location>
        <begin position="510"/>
        <end position="533"/>
    </location>
</feature>
<gene>
    <name evidence="2" type="ORF">HIM_08954</name>
</gene>
<reference evidence="2 3" key="1">
    <citation type="journal article" date="2014" name="Genome Biol. Evol.">
        <title>Comparative genomics and transcriptomics analyses reveal divergent lifestyle features of nematode endoparasitic fungus Hirsutella minnesotensis.</title>
        <authorList>
            <person name="Lai Y."/>
            <person name="Liu K."/>
            <person name="Zhang X."/>
            <person name="Zhang X."/>
            <person name="Li K."/>
            <person name="Wang N."/>
            <person name="Shu C."/>
            <person name="Wu Y."/>
            <person name="Wang C."/>
            <person name="Bushley K.E."/>
            <person name="Xiang M."/>
            <person name="Liu X."/>
        </authorList>
    </citation>
    <scope>NUCLEOTIDE SEQUENCE [LARGE SCALE GENOMIC DNA]</scope>
    <source>
        <strain evidence="2 3">3608</strain>
    </source>
</reference>
<feature type="compositionally biased region" description="Polar residues" evidence="1">
    <location>
        <begin position="227"/>
        <end position="240"/>
    </location>
</feature>
<sequence length="533" mass="58938">MTAGSAIPQAAASADAPGDYVRLHITPLDQDLFKLVVPTSLQPAARNVSFHTIETFPERRFGFVDLPQMDADKLKKKLHGAVLKGTKIRIEPARPEERPEPTGHTDATVKKRKKSHDGLGSSKKRKRQPDVLEGVTLRDRKVKRGWTESGDTMRKHKKSKDKDKDKDGRDGQKRKRLKSKYTEKEECLLKVKVPPNAMANLSQEQGSRTSRKKSKSREVTIHEFERTTQFPSFLKQTAPETSGKPATEYVEGKGWVDEDGNVVEAVKTRVPANPPKRQEEEEEEEEEEAKLDQHTASTSKNTRQDEDETTDTSSDESSEESSDEDSPAKEAESTTPLSAGKKTSPNAASPVPSKNLTIKILPQTTPSATGVHPLEALYKRPKGDAGDQAQTPAAQAEPFSFFGGTASSGSDCDSDSGEGPDRPTARVPMTPFTRQDLEQRVVRSAAPTPDTAHPSRTNSLWPPGPDEEENEEDEVGDDGDDGAGQGAPAEQSDFQSWFWDNRRDLNRSWMSRRKSAAKEKRHRENKARASKAV</sequence>
<feature type="region of interest" description="Disordered" evidence="1">
    <location>
        <begin position="86"/>
        <end position="533"/>
    </location>
</feature>
<feature type="compositionally biased region" description="Low complexity" evidence="1">
    <location>
        <begin position="399"/>
        <end position="411"/>
    </location>
</feature>
<feature type="compositionally biased region" description="Polar residues" evidence="1">
    <location>
        <begin position="333"/>
        <end position="368"/>
    </location>
</feature>
<organism evidence="2 3">
    <name type="scientific">Hirsutella minnesotensis 3608</name>
    <dbReference type="NCBI Taxonomy" id="1043627"/>
    <lineage>
        <taxon>Eukaryota</taxon>
        <taxon>Fungi</taxon>
        <taxon>Dikarya</taxon>
        <taxon>Ascomycota</taxon>
        <taxon>Pezizomycotina</taxon>
        <taxon>Sordariomycetes</taxon>
        <taxon>Hypocreomycetidae</taxon>
        <taxon>Hypocreales</taxon>
        <taxon>Ophiocordycipitaceae</taxon>
        <taxon>Hirsutella</taxon>
    </lineage>
</organism>
<proteinExistence type="predicted"/>
<evidence type="ECO:0000256" key="1">
    <source>
        <dbReference type="SAM" id="MobiDB-lite"/>
    </source>
</evidence>
<dbReference type="EMBL" id="KQ030567">
    <property type="protein sequence ID" value="KJZ71642.1"/>
    <property type="molecule type" value="Genomic_DNA"/>
</dbReference>
<evidence type="ECO:0000313" key="3">
    <source>
        <dbReference type="Proteomes" id="UP000054481"/>
    </source>
</evidence>
<name>A0A0F7ZY07_9HYPO</name>
<feature type="compositionally biased region" description="Acidic residues" evidence="1">
    <location>
        <begin position="305"/>
        <end position="325"/>
    </location>
</feature>